<dbReference type="GO" id="GO:0071111">
    <property type="term" value="F:cyclic-guanylate-specific phosphodiesterase activity"/>
    <property type="evidence" value="ECO:0007669"/>
    <property type="project" value="InterPro"/>
</dbReference>
<feature type="compositionally biased region" description="Polar residues" evidence="1">
    <location>
        <begin position="14"/>
        <end position="29"/>
    </location>
</feature>
<organism evidence="4 5">
    <name type="scientific">Candidatus Onthocola gallistercoris</name>
    <dbReference type="NCBI Taxonomy" id="2840876"/>
    <lineage>
        <taxon>Bacteria</taxon>
        <taxon>Bacillati</taxon>
        <taxon>Bacillota</taxon>
        <taxon>Bacilli</taxon>
        <taxon>Candidatus Onthocola</taxon>
    </lineage>
</organism>
<gene>
    <name evidence="4" type="ORF">IAB63_00880</name>
</gene>
<dbReference type="InterPro" id="IPR001633">
    <property type="entry name" value="EAL_dom"/>
</dbReference>
<dbReference type="InterPro" id="IPR043128">
    <property type="entry name" value="Rev_trsase/Diguanyl_cyclase"/>
</dbReference>
<reference evidence="4" key="2">
    <citation type="journal article" date="2021" name="PeerJ">
        <title>Extensive microbial diversity within the chicken gut microbiome revealed by metagenomics and culture.</title>
        <authorList>
            <person name="Gilroy R."/>
            <person name="Ravi A."/>
            <person name="Getino M."/>
            <person name="Pursley I."/>
            <person name="Horton D.L."/>
            <person name="Alikhan N.F."/>
            <person name="Baker D."/>
            <person name="Gharbi K."/>
            <person name="Hall N."/>
            <person name="Watson M."/>
            <person name="Adriaenssens E.M."/>
            <person name="Foster-Nyarko E."/>
            <person name="Jarju S."/>
            <person name="Secka A."/>
            <person name="Antonio M."/>
            <person name="Oren A."/>
            <person name="Chaudhuri R.R."/>
            <person name="La Ragione R."/>
            <person name="Hildebrand F."/>
            <person name="Pallen M.J."/>
        </authorList>
    </citation>
    <scope>NUCLEOTIDE SEQUENCE</scope>
    <source>
        <strain evidence="4">CHK187-14744</strain>
    </source>
</reference>
<feature type="domain" description="EAL" evidence="2">
    <location>
        <begin position="1101"/>
        <end position="1358"/>
    </location>
</feature>
<dbReference type="SMART" id="SM00267">
    <property type="entry name" value="GGDEF"/>
    <property type="match status" value="1"/>
</dbReference>
<dbReference type="SUPFAM" id="SSF55073">
    <property type="entry name" value="Nucleotide cyclase"/>
    <property type="match status" value="2"/>
</dbReference>
<dbReference type="CDD" id="cd01948">
    <property type="entry name" value="EAL"/>
    <property type="match status" value="1"/>
</dbReference>
<evidence type="ECO:0000313" key="4">
    <source>
        <dbReference type="EMBL" id="HIU01791.1"/>
    </source>
</evidence>
<name>A0A9D1KV38_9FIRM</name>
<evidence type="ECO:0000259" key="2">
    <source>
        <dbReference type="PROSITE" id="PS50883"/>
    </source>
</evidence>
<evidence type="ECO:0000259" key="3">
    <source>
        <dbReference type="PROSITE" id="PS50887"/>
    </source>
</evidence>
<dbReference type="InterPro" id="IPR035965">
    <property type="entry name" value="PAS-like_dom_sf"/>
</dbReference>
<dbReference type="Gene3D" id="3.30.70.270">
    <property type="match status" value="2"/>
</dbReference>
<dbReference type="PANTHER" id="PTHR33121">
    <property type="entry name" value="CYCLIC DI-GMP PHOSPHODIESTERASE PDEF"/>
    <property type="match status" value="1"/>
</dbReference>
<accession>A0A9D1KV38</accession>
<dbReference type="SUPFAM" id="SSF141868">
    <property type="entry name" value="EAL domain-like"/>
    <property type="match status" value="1"/>
</dbReference>
<dbReference type="PROSITE" id="PS50883">
    <property type="entry name" value="EAL"/>
    <property type="match status" value="1"/>
</dbReference>
<dbReference type="Gene3D" id="3.20.20.450">
    <property type="entry name" value="EAL domain"/>
    <property type="match status" value="1"/>
</dbReference>
<dbReference type="Gene3D" id="3.30.450.20">
    <property type="entry name" value="PAS domain"/>
    <property type="match status" value="1"/>
</dbReference>
<feature type="compositionally biased region" description="Basic and acidic residues" evidence="1">
    <location>
        <begin position="1"/>
        <end position="10"/>
    </location>
</feature>
<dbReference type="Pfam" id="PF00563">
    <property type="entry name" value="EAL"/>
    <property type="match status" value="1"/>
</dbReference>
<feature type="domain" description="GGDEF" evidence="3">
    <location>
        <begin position="64"/>
        <end position="194"/>
    </location>
</feature>
<feature type="region of interest" description="Disordered" evidence="1">
    <location>
        <begin position="1"/>
        <end position="32"/>
    </location>
</feature>
<dbReference type="PANTHER" id="PTHR33121:SF70">
    <property type="entry name" value="SIGNALING PROTEIN YKOW"/>
    <property type="match status" value="1"/>
</dbReference>
<dbReference type="InterPro" id="IPR000160">
    <property type="entry name" value="GGDEF_dom"/>
</dbReference>
<evidence type="ECO:0000313" key="5">
    <source>
        <dbReference type="Proteomes" id="UP000824164"/>
    </source>
</evidence>
<dbReference type="InterPro" id="IPR050706">
    <property type="entry name" value="Cyclic-di-GMP_PDE-like"/>
</dbReference>
<sequence length="1361" mass="154925">MRMRKEDRFMGENSARSKMSGQGDVSTTVPEEKKRDEISGFIKKDSKRAYVIAALERMKPEDICALFIIGFETSDLENVPIGGRILENASRGIGRTLSSLFRATDVISQSGENEFCVFISGNLTEESVAEKAELICERLRLSPEIGPETAMSLAVGVYMASGVGLDWDKLYGKARGALIKARQMGSGHYLIVTDLDGKQNQMKKAMPRTAGTLPVSTLLQYVDGGICLLEIGPQIQLIYASPGFYRMVGIREEDHSLPCLLSSIGIHPKYETEYEEQLRKKAKEGGTLRVSQRISGDGTHWVWRHIRAVRMEYPYSRYPVMLELSTNISEHVEKDRQIRESNERLRVAFGQTSNVLWEVDIQTKVFRIYDINGEFRGIETEVSDFPESFIKNGIVHPDSVEHFRTFAAGILNGNRAGTGNFIMRSRMDYYEWSSLSYHMVCDREGTPVKAIGIQEKLPDISGIYDAAFTRRPLPEALRHYVLVRFRVNMTKDFIEDLWVSGLNRTAWTWNKTYSRIMSGDRIRFFTKSDERAFRKRFSRECLMQMFERGERWSSREYRKVTPAGEIRWMKDIVNLQQDTKTGDVYLFTCFCDVQQQHMWEKTLNGSVIRWHQTGLYDGATIRRLGEAFMKDNGHTCALALIKIGGGQKDGPEKAKTADWIATAFGFALGIDCMVGRLQDDVLLCLFPDGGSSFDVKRRLEDAFAYIRISMSDIPAMDRYRFVAGVAMGETQEADYEYMLRSASYVCDLWDKSSMDSVIFSTDVEDIMWLQLQDDSADSIAADEEMGDTLTAEEQKVALASVTSMLSANSIESSLSSVLRHIGRYYKADRTYILSLANDNREVTMLYEWVSEGKHSIRHIMFGVKIQKIPLLTRCLKESRPLLTKTTGKGYGAMKPNVPWHFIVLPLKDHYSIKGFLCVENPHEHTEEIRLLQMLIPHMLKENSRFHIWPDEMPTVNTTMLNHMPNLRSYKDVIYTMDSDNYSSMGAVVVDVPGISEINANLGFDYGQEILLYIVETLKNIFGKGFIFRTWDAEFAVLFPNTIMEVFMGRCIRLRTVLQRIYPKKMRIGYTWSDGNFSAKKLVEEARTIMQCETIADLSLNGKSDSRLLAKDTDLGARKYVVYYQPKVDMRDGSLIGAEALVRGVDHAGNIIPPGQFIEKMEKSGDIRELDFFVLDRVLDQLSQWQAQGFSQMHVSVNISRKTLFNPTTLASILAIQSRYPEVSADQIHLEITETAWDVENSTLSSVVDKFKNCGIGFELDDFGSRYANVSMFTNIKFKTIKLDRSLVDELADNEISKMLVRDIAGICRKFGMDCIAEGVENEDQVNGLLEAGCIYGQGFYYDRPMTPQRFEAEYLRNTKGR</sequence>
<proteinExistence type="predicted"/>
<feature type="domain" description="GGDEF" evidence="3">
    <location>
        <begin position="982"/>
        <end position="1110"/>
    </location>
</feature>
<dbReference type="InterPro" id="IPR035919">
    <property type="entry name" value="EAL_sf"/>
</dbReference>
<dbReference type="EMBL" id="DVLT01000004">
    <property type="protein sequence ID" value="HIU01791.1"/>
    <property type="molecule type" value="Genomic_DNA"/>
</dbReference>
<dbReference type="InterPro" id="IPR029787">
    <property type="entry name" value="Nucleotide_cyclase"/>
</dbReference>
<protein>
    <submittedName>
        <fullName evidence="4">EAL domain-containing protein</fullName>
    </submittedName>
</protein>
<dbReference type="PROSITE" id="PS50887">
    <property type="entry name" value="GGDEF"/>
    <property type="match status" value="2"/>
</dbReference>
<reference evidence="4" key="1">
    <citation type="submission" date="2020-10" db="EMBL/GenBank/DDBJ databases">
        <authorList>
            <person name="Gilroy R."/>
        </authorList>
    </citation>
    <scope>NUCLEOTIDE SEQUENCE</scope>
    <source>
        <strain evidence="4">CHK187-14744</strain>
    </source>
</reference>
<dbReference type="Proteomes" id="UP000824164">
    <property type="component" value="Unassembled WGS sequence"/>
</dbReference>
<dbReference type="Pfam" id="PF00990">
    <property type="entry name" value="GGDEF"/>
    <property type="match status" value="1"/>
</dbReference>
<dbReference type="SUPFAM" id="SSF55785">
    <property type="entry name" value="PYP-like sensor domain (PAS domain)"/>
    <property type="match status" value="2"/>
</dbReference>
<dbReference type="SMART" id="SM00052">
    <property type="entry name" value="EAL"/>
    <property type="match status" value="1"/>
</dbReference>
<evidence type="ECO:0000256" key="1">
    <source>
        <dbReference type="SAM" id="MobiDB-lite"/>
    </source>
</evidence>
<comment type="caution">
    <text evidence="4">The sequence shown here is derived from an EMBL/GenBank/DDBJ whole genome shotgun (WGS) entry which is preliminary data.</text>
</comment>